<feature type="compositionally biased region" description="Basic and acidic residues" evidence="1">
    <location>
        <begin position="1"/>
        <end position="10"/>
    </location>
</feature>
<dbReference type="EMBL" id="LS398110">
    <property type="protein sequence ID" value="SPP97553.1"/>
    <property type="molecule type" value="Genomic_DNA"/>
</dbReference>
<name>A0A2U3Q7Y9_9BRAD</name>
<evidence type="ECO:0000313" key="3">
    <source>
        <dbReference type="Proteomes" id="UP000246085"/>
    </source>
</evidence>
<reference evidence="2 3" key="1">
    <citation type="submission" date="2018-03" db="EMBL/GenBank/DDBJ databases">
        <authorList>
            <person name="Gully D."/>
        </authorList>
    </citation>
    <scope>NUCLEOTIDE SEQUENCE [LARGE SCALE GENOMIC DNA]</scope>
    <source>
        <strain evidence="2">ORS3257</strain>
    </source>
</reference>
<feature type="region of interest" description="Disordered" evidence="1">
    <location>
        <begin position="1"/>
        <end position="22"/>
    </location>
</feature>
<organism evidence="2 3">
    <name type="scientific">Bradyrhizobium vignae</name>
    <dbReference type="NCBI Taxonomy" id="1549949"/>
    <lineage>
        <taxon>Bacteria</taxon>
        <taxon>Pseudomonadati</taxon>
        <taxon>Pseudomonadota</taxon>
        <taxon>Alphaproteobacteria</taxon>
        <taxon>Hyphomicrobiales</taxon>
        <taxon>Nitrobacteraceae</taxon>
        <taxon>Bradyrhizobium</taxon>
    </lineage>
</organism>
<dbReference type="AlphaFoldDB" id="A0A2U3Q7Y9"/>
<dbReference type="Proteomes" id="UP000246085">
    <property type="component" value="Chromosome BRAD3257"/>
</dbReference>
<dbReference type="KEGG" id="bvz:BRAD3257_6660"/>
<protein>
    <submittedName>
        <fullName evidence="2">Uncharacterized protein</fullName>
    </submittedName>
</protein>
<evidence type="ECO:0000313" key="2">
    <source>
        <dbReference type="EMBL" id="SPP97553.1"/>
    </source>
</evidence>
<accession>A0A2U3Q7Y9</accession>
<sequence>MRRVDRRMEEDLMAQTFNPAPHDKHAEDLREALAADRNAKLDAGLKDTFPASDPVSAAQPTPSKADADAEHSSFWDKVKAIFS</sequence>
<feature type="region of interest" description="Disordered" evidence="1">
    <location>
        <begin position="45"/>
        <end position="70"/>
    </location>
</feature>
<evidence type="ECO:0000256" key="1">
    <source>
        <dbReference type="SAM" id="MobiDB-lite"/>
    </source>
</evidence>
<proteinExistence type="predicted"/>
<gene>
    <name evidence="2" type="ORF">BRAD3257_6660</name>
</gene>